<evidence type="ECO:0008006" key="3">
    <source>
        <dbReference type="Google" id="ProtNLM"/>
    </source>
</evidence>
<proteinExistence type="predicted"/>
<dbReference type="AlphaFoldDB" id="A0A7S8J004"/>
<reference evidence="1 2" key="1">
    <citation type="journal article" date="2020" name="ISME J.">
        <title>Enrichment and physiological characterization of a novel comammox Nitrospira indicates ammonium inhibition of complete nitrification.</title>
        <authorList>
            <person name="Sakoula D."/>
            <person name="Koch H."/>
            <person name="Frank J."/>
            <person name="Jetten M.S.M."/>
            <person name="van Kessel M.A.H.J."/>
            <person name="Lucker S."/>
        </authorList>
    </citation>
    <scope>NUCLEOTIDE SEQUENCE [LARGE SCALE GENOMIC DNA]</scope>
    <source>
        <strain evidence="1">Comreactor17</strain>
    </source>
</reference>
<dbReference type="Proteomes" id="UP000593737">
    <property type="component" value="Chromosome"/>
</dbReference>
<dbReference type="SUPFAM" id="SSF56925">
    <property type="entry name" value="OMPA-like"/>
    <property type="match status" value="1"/>
</dbReference>
<dbReference type="EMBL" id="CP047423">
    <property type="protein sequence ID" value="QPD04619.1"/>
    <property type="molecule type" value="Genomic_DNA"/>
</dbReference>
<evidence type="ECO:0000313" key="2">
    <source>
        <dbReference type="Proteomes" id="UP000593737"/>
    </source>
</evidence>
<accession>A0A7S8J004</accession>
<gene>
    <name evidence="1" type="ORF">Nkreftii_002393</name>
</gene>
<evidence type="ECO:0000313" key="1">
    <source>
        <dbReference type="EMBL" id="QPD04619.1"/>
    </source>
</evidence>
<sequence>MMPTGLVSAQNPDNGPMGRWSGGTGIGFLGGTPDGVEFALNGHLDYFMGEDFSIGPLVQYAGAGDDFLFGLTVQGKYWWAIPDTNNQTKLVLQGGIGFARAGVREPEIGFGDTYGSFLIPLGVGIDHAVSNNVSLTADFLLNITALGQNVRVAGQEVDFHTNVMPGLYFGVRFF</sequence>
<dbReference type="InterPro" id="IPR011250">
    <property type="entry name" value="OMP/PagP_B-barrel"/>
</dbReference>
<protein>
    <recommendedName>
        <fullName evidence="3">Outer membrane protein beta-barrel domain-containing protein</fullName>
    </recommendedName>
</protein>
<dbReference type="KEGG" id="nkf:Nkreftii_002393"/>
<organism evidence="1 2">
    <name type="scientific">Candidatus Nitrospira kreftii</name>
    <dbReference type="NCBI Taxonomy" id="2652173"/>
    <lineage>
        <taxon>Bacteria</taxon>
        <taxon>Pseudomonadati</taxon>
        <taxon>Nitrospirota</taxon>
        <taxon>Nitrospiria</taxon>
        <taxon>Nitrospirales</taxon>
        <taxon>Nitrospiraceae</taxon>
        <taxon>Nitrospira</taxon>
    </lineage>
</organism>
<name>A0A7S8J004_9BACT</name>